<dbReference type="AlphaFoldDB" id="A0A9E8MKE0"/>
<gene>
    <name evidence="1" type="ORF">OVN18_07315</name>
</gene>
<dbReference type="InterPro" id="IPR001226">
    <property type="entry name" value="Flavodoxin_CS"/>
</dbReference>
<evidence type="ECO:0008006" key="3">
    <source>
        <dbReference type="Google" id="ProtNLM"/>
    </source>
</evidence>
<dbReference type="EMBL" id="CP113089">
    <property type="protein sequence ID" value="WAB80386.1"/>
    <property type="molecule type" value="Genomic_DNA"/>
</dbReference>
<organism evidence="1 2">
    <name type="scientific">Microcella daejeonensis</name>
    <dbReference type="NCBI Taxonomy" id="2994971"/>
    <lineage>
        <taxon>Bacteria</taxon>
        <taxon>Bacillati</taxon>
        <taxon>Actinomycetota</taxon>
        <taxon>Actinomycetes</taxon>
        <taxon>Micrococcales</taxon>
        <taxon>Microbacteriaceae</taxon>
        <taxon>Microcella</taxon>
    </lineage>
</organism>
<keyword evidence="2" id="KW-1185">Reference proteome</keyword>
<dbReference type="InterPro" id="IPR029039">
    <property type="entry name" value="Flavoprotein-like_sf"/>
</dbReference>
<protein>
    <recommendedName>
        <fullName evidence="3">Flavodoxin</fullName>
    </recommendedName>
</protein>
<evidence type="ECO:0000313" key="2">
    <source>
        <dbReference type="Proteomes" id="UP001164706"/>
    </source>
</evidence>
<accession>A0A9E8MKE0</accession>
<dbReference type="GO" id="GO:0009055">
    <property type="term" value="F:electron transfer activity"/>
    <property type="evidence" value="ECO:0007669"/>
    <property type="project" value="InterPro"/>
</dbReference>
<dbReference type="RefSeq" id="WP_267780054.1">
    <property type="nucleotide sequence ID" value="NZ_CP113089.1"/>
</dbReference>
<sequence length="203" mass="22070">MNADEAVTAASAGSAPRSEGWDARRALVVYESLWGNTERVARAIARELELRMTVVIENAETAPTVLDGFDLVIAGGPTHAFSMSRASTRQAAVLNNAAPRVVDRGLREWLDRVLPVPRPIAAAAFDTRVDSPRLPGSAAKAARHELRSRGFDVRAKARTFRVHGYEGPLLDGELDGAAEWVRELLREIPPPAPAASHEHRADR</sequence>
<proteinExistence type="predicted"/>
<evidence type="ECO:0000313" key="1">
    <source>
        <dbReference type="EMBL" id="WAB80386.1"/>
    </source>
</evidence>
<dbReference type="PROSITE" id="PS00201">
    <property type="entry name" value="FLAVODOXIN"/>
    <property type="match status" value="1"/>
</dbReference>
<dbReference type="Gene3D" id="3.40.50.360">
    <property type="match status" value="1"/>
</dbReference>
<dbReference type="GO" id="GO:0010181">
    <property type="term" value="F:FMN binding"/>
    <property type="evidence" value="ECO:0007669"/>
    <property type="project" value="InterPro"/>
</dbReference>
<reference evidence="1" key="1">
    <citation type="submission" date="2022-11" db="EMBL/GenBank/DDBJ databases">
        <title>Description of Microcella daejonensis nov. sp, isolated from riverside soil.</title>
        <authorList>
            <person name="Molina K.M."/>
            <person name="Kim S.B."/>
        </authorList>
    </citation>
    <scope>NUCLEOTIDE SEQUENCE</scope>
    <source>
        <strain evidence="1">MMS21-STM12</strain>
    </source>
</reference>
<dbReference type="KEGG" id="mdb:OVN18_07315"/>
<name>A0A9E8MKE0_9MICO</name>
<dbReference type="Proteomes" id="UP001164706">
    <property type="component" value="Chromosome"/>
</dbReference>
<dbReference type="SUPFAM" id="SSF52218">
    <property type="entry name" value="Flavoproteins"/>
    <property type="match status" value="1"/>
</dbReference>